<dbReference type="SUPFAM" id="SSF56091">
    <property type="entry name" value="DNA ligase/mRNA capping enzyme, catalytic domain"/>
    <property type="match status" value="1"/>
</dbReference>
<accession>A0A5A8DAC5</accession>
<keyword evidence="9" id="KW-0234">DNA repair</keyword>
<dbReference type="Pfam" id="PF01068">
    <property type="entry name" value="DNA_ligase_A_M"/>
    <property type="match status" value="1"/>
</dbReference>
<reference evidence="14 15" key="1">
    <citation type="submission" date="2019-07" db="EMBL/GenBank/DDBJ databases">
        <title>Genomes of Cafeteria roenbergensis.</title>
        <authorList>
            <person name="Fischer M.G."/>
            <person name="Hackl T."/>
            <person name="Roman M."/>
        </authorList>
    </citation>
    <scope>NUCLEOTIDE SEQUENCE [LARGE SCALE GENOMIC DNA]</scope>
    <source>
        <strain evidence="14 15">Cflag</strain>
    </source>
</reference>
<proteinExistence type="inferred from homology"/>
<keyword evidence="6" id="KW-0227">DNA damage</keyword>
<evidence type="ECO:0000256" key="9">
    <source>
        <dbReference type="ARBA" id="ARBA00023204"/>
    </source>
</evidence>
<dbReference type="InterPro" id="IPR012308">
    <property type="entry name" value="DNA_ligase_ATP-dep_N"/>
</dbReference>
<dbReference type="GO" id="GO:0005524">
    <property type="term" value="F:ATP binding"/>
    <property type="evidence" value="ECO:0007669"/>
    <property type="project" value="UniProtKB-KW"/>
</dbReference>
<evidence type="ECO:0000256" key="4">
    <source>
        <dbReference type="ARBA" id="ARBA00022723"/>
    </source>
</evidence>
<keyword evidence="4" id="KW-0479">Metal-binding</keyword>
<keyword evidence="7" id="KW-0067">ATP-binding</keyword>
<dbReference type="Gene3D" id="1.10.3260.10">
    <property type="entry name" value="DNA ligase, ATP-dependent, N-terminal domain"/>
    <property type="match status" value="1"/>
</dbReference>
<comment type="caution">
    <text evidence="14">The sequence shown here is derived from an EMBL/GenBank/DDBJ whole genome shotgun (WGS) entry which is preliminary data.</text>
</comment>
<gene>
    <name evidence="14" type="ORF">FNF31_03797</name>
</gene>
<dbReference type="GO" id="GO:0006297">
    <property type="term" value="P:nucleotide-excision repair, DNA gap filling"/>
    <property type="evidence" value="ECO:0007669"/>
    <property type="project" value="TreeGrafter"/>
</dbReference>
<evidence type="ECO:0000256" key="2">
    <source>
        <dbReference type="ARBA" id="ARBA00012727"/>
    </source>
</evidence>
<keyword evidence="3" id="KW-0436">Ligase</keyword>
<dbReference type="PROSITE" id="PS50160">
    <property type="entry name" value="DNA_LIGASE_A3"/>
    <property type="match status" value="1"/>
</dbReference>
<evidence type="ECO:0000259" key="13">
    <source>
        <dbReference type="PROSITE" id="PS50160"/>
    </source>
</evidence>
<dbReference type="SUPFAM" id="SSF117018">
    <property type="entry name" value="ATP-dependent DNA ligase DNA-binding domain"/>
    <property type="match status" value="1"/>
</dbReference>
<dbReference type="AlphaFoldDB" id="A0A5A8DAC5"/>
<organism evidence="14 15">
    <name type="scientific">Cafeteria roenbergensis</name>
    <name type="common">Marine flagellate</name>
    <dbReference type="NCBI Taxonomy" id="33653"/>
    <lineage>
        <taxon>Eukaryota</taxon>
        <taxon>Sar</taxon>
        <taxon>Stramenopiles</taxon>
        <taxon>Bigyra</taxon>
        <taxon>Opalozoa</taxon>
        <taxon>Bicosoecida</taxon>
        <taxon>Cafeteriaceae</taxon>
        <taxon>Cafeteria</taxon>
    </lineage>
</organism>
<evidence type="ECO:0000256" key="7">
    <source>
        <dbReference type="ARBA" id="ARBA00022840"/>
    </source>
</evidence>
<sequence length="890" mass="98070">MHRLSVTPSYMRTLEAVTHGKKIEDLPFSRLCDRLTKCSTDASLRPGTRFDALVPRDLAYLWYTGQSLFPLFRLIMPLQDVNRRTYNVKENRIAKLFAGVLKVPTSSFGMTQYKARSQVGEAAGDFGAAAERSLQGRTRVQDPRPAGSPGPTISQVNAMLDRLAAAEGDLAQRAVVLELLQQLTPREHKWLLRIVLKDLKARIRHESFLSEFHESAREIYNSRNDLSTICSADDFRKPASEHLSTGILFGTAFHPMLCGRFDASGHVGIRVCEKMVTPAGRPAPFAIEDKLDGERLLVHKDGAAITCFTRRTTDYTATYEPVLREAIVTGVKAHRAILDGEMLAFDSTTGEFLKFGENRTVAEEEARGASGSKTMCFVVFDILWVQGPQVGVTREGDITRLALSERRKLLEAIIPPASRRRGKLVVLDSEVVGADRSDPERIEAVERRLDAAVESGSEGLVVKNLASPYVCNARERQLWIKIKPEYMDGSYDTMDVVIVAAYLGEGRQDRIRAGGISKFAVAVADRRPDEGPAGPTASVAARWKTIGKVGTGYSFDQLLRLRELLVPHLKPISTLADIAAKAPYMPEWRPQRKDLPDFVVDHPRNSIVLEVCAAELQRAHVSTRPSFSAGVALRFPRVEQIRLDKPVQETATMSDVVRIMANSDGRLARRGGDSMMLSRTVARARKRARAGEDGTAKRLARSRMARLDGRFVASAAVREQAKEVDCLEGLEAVVYHGSFTAADLDAGDDEAALPSGESPTQWVQLLLRKLGATVSQNCLPSTSLAVAVRGRRVDAHKLWCERNKLDIDVVTPRYIQACLRAKARLDPLPREHLVFAGAATAARLPEYADALGDHYLQPLTVSGLPAVAAMAFCDARKGVLPASAMRPLRL</sequence>
<dbReference type="GO" id="GO:0071897">
    <property type="term" value="P:DNA biosynthetic process"/>
    <property type="evidence" value="ECO:0007669"/>
    <property type="project" value="InterPro"/>
</dbReference>
<comment type="similarity">
    <text evidence="1 12">Belongs to the ATP-dependent DNA ligase family.</text>
</comment>
<dbReference type="Gene3D" id="2.40.50.140">
    <property type="entry name" value="Nucleic acid-binding proteins"/>
    <property type="match status" value="1"/>
</dbReference>
<dbReference type="GO" id="GO:0003910">
    <property type="term" value="F:DNA ligase (ATP) activity"/>
    <property type="evidence" value="ECO:0007669"/>
    <property type="project" value="UniProtKB-EC"/>
</dbReference>
<dbReference type="Pfam" id="PF04675">
    <property type="entry name" value="DNA_ligase_A_N"/>
    <property type="match status" value="1"/>
</dbReference>
<name>A0A5A8DAC5_CAFRO</name>
<dbReference type="NCBIfam" id="TIGR00574">
    <property type="entry name" value="dnl1"/>
    <property type="match status" value="1"/>
</dbReference>
<evidence type="ECO:0000256" key="10">
    <source>
        <dbReference type="ARBA" id="ARBA00023242"/>
    </source>
</evidence>
<dbReference type="InterPro" id="IPR012310">
    <property type="entry name" value="DNA_ligase_ATP-dep_cent"/>
</dbReference>
<dbReference type="Gene3D" id="3.30.470.30">
    <property type="entry name" value="DNA ligase/mRNA capping enzyme"/>
    <property type="match status" value="1"/>
</dbReference>
<evidence type="ECO:0000256" key="1">
    <source>
        <dbReference type="ARBA" id="ARBA00007572"/>
    </source>
</evidence>
<dbReference type="InterPro" id="IPR012309">
    <property type="entry name" value="DNA_ligase_ATP-dep_C"/>
</dbReference>
<protein>
    <recommendedName>
        <fullName evidence="2">DNA ligase (ATP)</fullName>
        <ecNumber evidence="2">6.5.1.1</ecNumber>
    </recommendedName>
</protein>
<dbReference type="EMBL" id="VLTM01000035">
    <property type="protein sequence ID" value="KAA0161514.1"/>
    <property type="molecule type" value="Genomic_DNA"/>
</dbReference>
<dbReference type="InterPro" id="IPR044125">
    <property type="entry name" value="Adenylation_DNA_ligase_IV"/>
</dbReference>
<dbReference type="Pfam" id="PF04679">
    <property type="entry name" value="DNA_ligase_A_C"/>
    <property type="match status" value="1"/>
</dbReference>
<dbReference type="InterPro" id="IPR000977">
    <property type="entry name" value="DNA_ligase_ATP-dep"/>
</dbReference>
<feature type="domain" description="ATP-dependent DNA ligase family profile" evidence="13">
    <location>
        <begin position="368"/>
        <end position="508"/>
    </location>
</feature>
<evidence type="ECO:0000313" key="14">
    <source>
        <dbReference type="EMBL" id="KAA0161514.1"/>
    </source>
</evidence>
<keyword evidence="8" id="KW-0460">Magnesium</keyword>
<dbReference type="GO" id="GO:0046872">
    <property type="term" value="F:metal ion binding"/>
    <property type="evidence" value="ECO:0007669"/>
    <property type="project" value="UniProtKB-KW"/>
</dbReference>
<dbReference type="InterPro" id="IPR036420">
    <property type="entry name" value="BRCT_dom_sf"/>
</dbReference>
<evidence type="ECO:0000313" key="15">
    <source>
        <dbReference type="Proteomes" id="UP000325113"/>
    </source>
</evidence>
<dbReference type="Proteomes" id="UP000325113">
    <property type="component" value="Unassembled WGS sequence"/>
</dbReference>
<evidence type="ECO:0000256" key="12">
    <source>
        <dbReference type="RuleBase" id="RU004196"/>
    </source>
</evidence>
<evidence type="ECO:0000256" key="5">
    <source>
        <dbReference type="ARBA" id="ARBA00022741"/>
    </source>
</evidence>
<dbReference type="EC" id="6.5.1.1" evidence="2"/>
<comment type="catalytic activity">
    <reaction evidence="11">
        <text>ATP + (deoxyribonucleotide)n-3'-hydroxyl + 5'-phospho-(deoxyribonucleotide)m = (deoxyribonucleotide)n+m + AMP + diphosphate.</text>
        <dbReference type="EC" id="6.5.1.1"/>
    </reaction>
</comment>
<evidence type="ECO:0000256" key="11">
    <source>
        <dbReference type="ARBA" id="ARBA00034003"/>
    </source>
</evidence>
<dbReference type="InterPro" id="IPR012340">
    <property type="entry name" value="NA-bd_OB-fold"/>
</dbReference>
<dbReference type="GO" id="GO:0006303">
    <property type="term" value="P:double-strand break repair via nonhomologous end joining"/>
    <property type="evidence" value="ECO:0007669"/>
    <property type="project" value="TreeGrafter"/>
</dbReference>
<evidence type="ECO:0000256" key="6">
    <source>
        <dbReference type="ARBA" id="ARBA00022763"/>
    </source>
</evidence>
<dbReference type="CDD" id="cd07903">
    <property type="entry name" value="Adenylation_DNA_ligase_IV"/>
    <property type="match status" value="1"/>
</dbReference>
<dbReference type="SUPFAM" id="SSF50249">
    <property type="entry name" value="Nucleic acid-binding proteins"/>
    <property type="match status" value="1"/>
</dbReference>
<dbReference type="GO" id="GO:0006310">
    <property type="term" value="P:DNA recombination"/>
    <property type="evidence" value="ECO:0007669"/>
    <property type="project" value="InterPro"/>
</dbReference>
<dbReference type="GO" id="GO:0003677">
    <property type="term" value="F:DNA binding"/>
    <property type="evidence" value="ECO:0007669"/>
    <property type="project" value="InterPro"/>
</dbReference>
<keyword evidence="10" id="KW-0539">Nucleus</keyword>
<dbReference type="InterPro" id="IPR036599">
    <property type="entry name" value="DNA_ligase_N_sf"/>
</dbReference>
<dbReference type="GO" id="GO:0032807">
    <property type="term" value="C:DNA ligase IV complex"/>
    <property type="evidence" value="ECO:0007669"/>
    <property type="project" value="TreeGrafter"/>
</dbReference>
<dbReference type="PANTHER" id="PTHR45997:SF1">
    <property type="entry name" value="DNA LIGASE 4"/>
    <property type="match status" value="1"/>
</dbReference>
<evidence type="ECO:0000256" key="8">
    <source>
        <dbReference type="ARBA" id="ARBA00022842"/>
    </source>
</evidence>
<keyword evidence="5" id="KW-0547">Nucleotide-binding</keyword>
<evidence type="ECO:0000256" key="3">
    <source>
        <dbReference type="ARBA" id="ARBA00022598"/>
    </source>
</evidence>
<dbReference type="PANTHER" id="PTHR45997">
    <property type="entry name" value="DNA LIGASE 4"/>
    <property type="match status" value="1"/>
</dbReference>
<dbReference type="Gene3D" id="3.40.50.10190">
    <property type="entry name" value="BRCT domain"/>
    <property type="match status" value="1"/>
</dbReference>
<dbReference type="InterPro" id="IPR029710">
    <property type="entry name" value="LIG4"/>
</dbReference>